<dbReference type="AlphaFoldDB" id="A0A1E1WYP3"/>
<dbReference type="EMBL" id="GFAC01007084">
    <property type="protein sequence ID" value="JAT92104.1"/>
    <property type="molecule type" value="mRNA"/>
</dbReference>
<feature type="signal peptide" evidence="1">
    <location>
        <begin position="1"/>
        <end position="19"/>
    </location>
</feature>
<organism evidence="2">
    <name type="scientific">Amblyomma aureolatum</name>
    <dbReference type="NCBI Taxonomy" id="187763"/>
    <lineage>
        <taxon>Eukaryota</taxon>
        <taxon>Metazoa</taxon>
        <taxon>Ecdysozoa</taxon>
        <taxon>Arthropoda</taxon>
        <taxon>Chelicerata</taxon>
        <taxon>Arachnida</taxon>
        <taxon>Acari</taxon>
        <taxon>Parasitiformes</taxon>
        <taxon>Ixodida</taxon>
        <taxon>Ixodoidea</taxon>
        <taxon>Ixodidae</taxon>
        <taxon>Amblyomminae</taxon>
        <taxon>Amblyomma</taxon>
    </lineage>
</organism>
<reference evidence="2" key="1">
    <citation type="journal article" date="2017" name="Front. Cell. Infect. Microbiol.">
        <title>The Distinct Transcriptional Response of the Midgut of Amblyomma sculptum and Amblyomma aureolatum Ticks to Rickettsia rickettsii Correlates to Their Differences in Susceptibility to Infection.</title>
        <authorList>
            <person name="Martins L.A."/>
            <person name="Galletti M.F.B.M."/>
            <person name="Ribeiro J.M."/>
            <person name="Fujita A."/>
            <person name="Costa F.B."/>
            <person name="Labruna M.B."/>
            <person name="Daffre S."/>
            <person name="Fogaca A.C."/>
        </authorList>
    </citation>
    <scope>NUCLEOTIDE SEQUENCE</scope>
</reference>
<protein>
    <submittedName>
        <fullName evidence="2">Putative conserved secreted protein</fullName>
    </submittedName>
</protein>
<accession>A0A1E1WYP3</accession>
<sequence length="103" mass="11187">MKVLFVCGLILAGAFVVKAGQELCGLDHDQIKATLKCMGEHVNSELKGKASEIIHSQADNLAELVKRQCEAEVDFGELLKTAFSPEEAEAIKEAYKQCKPGHS</sequence>
<keyword evidence="1" id="KW-0732">Signal</keyword>
<proteinExistence type="evidence at transcript level"/>
<dbReference type="Gene3D" id="1.10.150.440">
    <property type="match status" value="1"/>
</dbReference>
<evidence type="ECO:0000313" key="2">
    <source>
        <dbReference type="EMBL" id="JAT92104.1"/>
    </source>
</evidence>
<feature type="chain" id="PRO_5009115761" evidence="1">
    <location>
        <begin position="20"/>
        <end position="103"/>
    </location>
</feature>
<name>A0A1E1WYP3_9ACAR</name>
<evidence type="ECO:0000256" key="1">
    <source>
        <dbReference type="SAM" id="SignalP"/>
    </source>
</evidence>